<reference evidence="1" key="1">
    <citation type="submission" date="2018-10" db="EMBL/GenBank/DDBJ databases">
        <title>Schaedlerella arabinophila gen. nov. sp. nov., isolated from the mouse intestinal tract and comparative analysis with the genome of the closely related altered Schaedler flora strain ASF502.</title>
        <authorList>
            <person name="Miyake S."/>
            <person name="Soh M."/>
            <person name="Seedorf H."/>
        </authorList>
    </citation>
    <scope>NUCLEOTIDE SEQUENCE [LARGE SCALE GENOMIC DNA]</scope>
    <source>
        <strain evidence="1">DSM 106076</strain>
    </source>
</reference>
<accession>A0A426DGE1</accession>
<evidence type="ECO:0000313" key="1">
    <source>
        <dbReference type="EMBL" id="RRK31683.1"/>
    </source>
</evidence>
<dbReference type="AlphaFoldDB" id="A0A426DGE1"/>
<gene>
    <name evidence="1" type="ORF">EBB54_10135</name>
</gene>
<sequence>MRTCWQNDAGITVAEQETAPFFGRDQNMENIKYRCPVCGAECFEVTAHVTQDWKIDCNGSYMESMDECVEVTHYPDEDDIWSCANCEFYAAGSMFRVPTDGQKGEGDAT</sequence>
<dbReference type="EMBL" id="RHJS01000002">
    <property type="protein sequence ID" value="RRK31683.1"/>
    <property type="molecule type" value="Genomic_DNA"/>
</dbReference>
<comment type="caution">
    <text evidence="1">The sequence shown here is derived from an EMBL/GenBank/DDBJ whole genome shotgun (WGS) entry which is preliminary data.</text>
</comment>
<proteinExistence type="predicted"/>
<evidence type="ECO:0000313" key="2">
    <source>
        <dbReference type="Proteomes" id="UP000274920"/>
    </source>
</evidence>
<protein>
    <submittedName>
        <fullName evidence="1">Uncharacterized protein</fullName>
    </submittedName>
</protein>
<dbReference type="Proteomes" id="UP000274920">
    <property type="component" value="Unassembled WGS sequence"/>
</dbReference>
<keyword evidence="2" id="KW-1185">Reference proteome</keyword>
<name>A0A426DGE1_9FIRM</name>
<organism evidence="1 2">
    <name type="scientific">Schaedlerella arabinosiphila</name>
    <dbReference type="NCBI Taxonomy" id="2044587"/>
    <lineage>
        <taxon>Bacteria</taxon>
        <taxon>Bacillati</taxon>
        <taxon>Bacillota</taxon>
        <taxon>Clostridia</taxon>
        <taxon>Lachnospirales</taxon>
        <taxon>Lachnospiraceae</taxon>
        <taxon>Schaedlerella</taxon>
    </lineage>
</organism>